<protein>
    <submittedName>
        <fullName evidence="7">ATP-binding cassette domain-containing protein</fullName>
    </submittedName>
</protein>
<comment type="caution">
    <text evidence="7">The sequence shown here is derived from an EMBL/GenBank/DDBJ whole genome shotgun (WGS) entry which is preliminary data.</text>
</comment>
<dbReference type="InterPro" id="IPR003439">
    <property type="entry name" value="ABC_transporter-like_ATP-bd"/>
</dbReference>
<evidence type="ECO:0000256" key="5">
    <source>
        <dbReference type="ARBA" id="ARBA00024722"/>
    </source>
</evidence>
<dbReference type="PROSITE" id="PS50893">
    <property type="entry name" value="ABC_TRANSPORTER_2"/>
    <property type="match status" value="1"/>
</dbReference>
<evidence type="ECO:0000256" key="4">
    <source>
        <dbReference type="ARBA" id="ARBA00022840"/>
    </source>
</evidence>
<keyword evidence="8" id="KW-1185">Reference proteome</keyword>
<dbReference type="GO" id="GO:0005524">
    <property type="term" value="F:ATP binding"/>
    <property type="evidence" value="ECO:0007669"/>
    <property type="project" value="UniProtKB-KW"/>
</dbReference>
<feature type="domain" description="ABC transporter" evidence="6">
    <location>
        <begin position="10"/>
        <end position="230"/>
    </location>
</feature>
<evidence type="ECO:0000256" key="1">
    <source>
        <dbReference type="ARBA" id="ARBA00005417"/>
    </source>
</evidence>
<gene>
    <name evidence="7" type="ORF">E4K65_26925</name>
</gene>
<evidence type="ECO:0000313" key="7">
    <source>
        <dbReference type="EMBL" id="TFV44734.1"/>
    </source>
</evidence>
<dbReference type="EMBL" id="SPQT01000017">
    <property type="protein sequence ID" value="TFV44734.1"/>
    <property type="molecule type" value="Genomic_DNA"/>
</dbReference>
<dbReference type="InterPro" id="IPR050166">
    <property type="entry name" value="ABC_transporter_ATP-bind"/>
</dbReference>
<dbReference type="GO" id="GO:0016887">
    <property type="term" value="F:ATP hydrolysis activity"/>
    <property type="evidence" value="ECO:0007669"/>
    <property type="project" value="InterPro"/>
</dbReference>
<reference evidence="7 8" key="1">
    <citation type="submission" date="2019-03" db="EMBL/GenBank/DDBJ databases">
        <title>Bradyrhizobium diversity isolated from nodules of Chamaecrista fasciculata.</title>
        <authorList>
            <person name="Klepa M.S."/>
            <person name="Urquiaga M.O."/>
            <person name="Hungria M."/>
            <person name="Delamuta J.R."/>
        </authorList>
    </citation>
    <scope>NUCLEOTIDE SEQUENCE [LARGE SCALE GENOMIC DNA]</scope>
    <source>
        <strain evidence="7 8">CNPSo 3448</strain>
    </source>
</reference>
<dbReference type="SMART" id="SM00382">
    <property type="entry name" value="AAA"/>
    <property type="match status" value="1"/>
</dbReference>
<dbReference type="PANTHER" id="PTHR42788">
    <property type="entry name" value="TAURINE IMPORT ATP-BINDING PROTEIN-RELATED"/>
    <property type="match status" value="1"/>
</dbReference>
<dbReference type="Proteomes" id="UP000297966">
    <property type="component" value="Unassembled WGS sequence"/>
</dbReference>
<dbReference type="Pfam" id="PF00005">
    <property type="entry name" value="ABC_tran"/>
    <property type="match status" value="1"/>
</dbReference>
<keyword evidence="3" id="KW-0547">Nucleotide-binding</keyword>
<dbReference type="InterPro" id="IPR027417">
    <property type="entry name" value="P-loop_NTPase"/>
</dbReference>
<evidence type="ECO:0000256" key="3">
    <source>
        <dbReference type="ARBA" id="ARBA00022741"/>
    </source>
</evidence>
<dbReference type="AlphaFoldDB" id="A0A4Y9LQI0"/>
<evidence type="ECO:0000256" key="2">
    <source>
        <dbReference type="ARBA" id="ARBA00022448"/>
    </source>
</evidence>
<dbReference type="Gene3D" id="3.40.50.300">
    <property type="entry name" value="P-loop containing nucleotide triphosphate hydrolases"/>
    <property type="match status" value="1"/>
</dbReference>
<name>A0A4Y9LQI0_9BRAD</name>
<dbReference type="InterPro" id="IPR003593">
    <property type="entry name" value="AAA+_ATPase"/>
</dbReference>
<keyword evidence="4 7" id="KW-0067">ATP-binding</keyword>
<dbReference type="SUPFAM" id="SSF52540">
    <property type="entry name" value="P-loop containing nucleoside triphosphate hydrolases"/>
    <property type="match status" value="1"/>
</dbReference>
<evidence type="ECO:0000313" key="8">
    <source>
        <dbReference type="Proteomes" id="UP000297966"/>
    </source>
</evidence>
<comment type="function">
    <text evidence="5">Involved in beta-(1--&gt;2)glucan export. Transmembrane domains (TMD) form a pore in the inner membrane and the ATP-binding domain (NBD) is responsible for energy generation.</text>
</comment>
<sequence length="249" mass="26924">MQQGGGPVRLEVDITGKAFRNAAGGTQDVLAPIKFALQSGEVGVLIGPSGCGKSTMLRILLGLDRDFHGTIARPPEARIGMVFQEPRLLPWRSVEQNVRLAAPGISDAKLSELFRILELEAHRSHFPGELSLGLARRVALARAFAVEPDLLVLDEPLASLDDALAGRLRDEIATLVASRPVMTLLVTHSIDDAIRLGDRLFFLSPRPARIVAEVPIGIPRDTRGEAEIAAIKADLARRTQGDRAERDVS</sequence>
<proteinExistence type="inferred from homology"/>
<dbReference type="PANTHER" id="PTHR42788:SF19">
    <property type="entry name" value="ALIPHATIC SULFONATES IMPORT ATP-BINDING PROTEIN SSUB 2"/>
    <property type="match status" value="1"/>
</dbReference>
<organism evidence="7 8">
    <name type="scientific">Bradyrhizobium niftali</name>
    <dbReference type="NCBI Taxonomy" id="2560055"/>
    <lineage>
        <taxon>Bacteria</taxon>
        <taxon>Pseudomonadati</taxon>
        <taxon>Pseudomonadota</taxon>
        <taxon>Alphaproteobacteria</taxon>
        <taxon>Hyphomicrobiales</taxon>
        <taxon>Nitrobacteraceae</taxon>
        <taxon>Bradyrhizobium</taxon>
    </lineage>
</organism>
<keyword evidence="2" id="KW-0813">Transport</keyword>
<evidence type="ECO:0000259" key="6">
    <source>
        <dbReference type="PROSITE" id="PS50893"/>
    </source>
</evidence>
<dbReference type="OrthoDB" id="9807242at2"/>
<accession>A0A4Y9LQI0</accession>
<comment type="similarity">
    <text evidence="1">Belongs to the ABC transporter superfamily.</text>
</comment>